<accession>A0A6M4WF72</accession>
<reference evidence="2" key="1">
    <citation type="submission" date="2020-03" db="EMBL/GenBank/DDBJ databases">
        <title>Molecular networking-based the target discovery of potent antiproliferative macrolactams: 5/6/7/16 polycyclic ansamycins and glycosylated trienomycin from Streptomyces cacaoi subsp. asoensis.</title>
        <authorList>
            <person name="Liu L.-L."/>
        </authorList>
    </citation>
    <scope>NUCLEOTIDE SEQUENCE [LARGE SCALE GENOMIC DNA]</scope>
    <source>
        <strain evidence="2">H2S5</strain>
    </source>
</reference>
<dbReference type="Pfam" id="PF19776">
    <property type="entry name" value="DUF6262"/>
    <property type="match status" value="1"/>
</dbReference>
<name>A0A6M4WF72_9ACTN</name>
<evidence type="ECO:0000313" key="2">
    <source>
        <dbReference type="EMBL" id="QJS99103.1"/>
    </source>
</evidence>
<dbReference type="InterPro" id="IPR046229">
    <property type="entry name" value="TnpC-like"/>
</dbReference>
<keyword evidence="3" id="KW-1185">Reference proteome</keyword>
<proteinExistence type="predicted"/>
<dbReference type="SUPFAM" id="SSF57997">
    <property type="entry name" value="Tropomyosin"/>
    <property type="match status" value="1"/>
</dbReference>
<evidence type="ECO:0000256" key="1">
    <source>
        <dbReference type="SAM" id="Coils"/>
    </source>
</evidence>
<organism evidence="2 3">
    <name type="scientific">Streptomyces asoensis</name>
    <dbReference type="NCBI Taxonomy" id="249586"/>
    <lineage>
        <taxon>Bacteria</taxon>
        <taxon>Bacillati</taxon>
        <taxon>Actinomycetota</taxon>
        <taxon>Actinomycetes</taxon>
        <taxon>Kitasatosporales</taxon>
        <taxon>Streptomycetaceae</taxon>
        <taxon>Streptomyces</taxon>
    </lineage>
</organism>
<dbReference type="RefSeq" id="WP_171394756.1">
    <property type="nucleotide sequence ID" value="NZ_CP049838.1"/>
</dbReference>
<feature type="coiled-coil region" evidence="1">
    <location>
        <begin position="84"/>
        <end position="166"/>
    </location>
</feature>
<evidence type="ECO:0000313" key="3">
    <source>
        <dbReference type="Proteomes" id="UP000502665"/>
    </source>
</evidence>
<dbReference type="AlphaFoldDB" id="A0A6M4WF72"/>
<dbReference type="EMBL" id="CP049838">
    <property type="protein sequence ID" value="QJS99103.1"/>
    <property type="molecule type" value="Genomic_DNA"/>
</dbReference>
<protein>
    <submittedName>
        <fullName evidence="2">Uncharacterized protein</fullName>
    </submittedName>
</protein>
<keyword evidence="1" id="KW-0175">Coiled coil</keyword>
<sequence>MTSMTDGRRADSARRRERVLKTLDVLLRSDQDITVSGLARAARVDRTYLYRHRDLLERVHAAAAAPPEDGRIAAVSRASLRADLTNALERNRRLTVRVRQLEKRLSESLGETVWKESGLGASADIDELQRRITLLEQDLADIRGQLDERSEELDAARAANRELTRALNQAR</sequence>
<gene>
    <name evidence="2" type="ORF">G9272_01130</name>
</gene>
<dbReference type="Proteomes" id="UP000502665">
    <property type="component" value="Chromosome"/>
</dbReference>